<organism evidence="1 2">
    <name type="scientific">Caerostris darwini</name>
    <dbReference type="NCBI Taxonomy" id="1538125"/>
    <lineage>
        <taxon>Eukaryota</taxon>
        <taxon>Metazoa</taxon>
        <taxon>Ecdysozoa</taxon>
        <taxon>Arthropoda</taxon>
        <taxon>Chelicerata</taxon>
        <taxon>Arachnida</taxon>
        <taxon>Araneae</taxon>
        <taxon>Araneomorphae</taxon>
        <taxon>Entelegynae</taxon>
        <taxon>Araneoidea</taxon>
        <taxon>Araneidae</taxon>
        <taxon>Caerostris</taxon>
    </lineage>
</organism>
<proteinExistence type="predicted"/>
<comment type="caution">
    <text evidence="1">The sequence shown here is derived from an EMBL/GenBank/DDBJ whole genome shotgun (WGS) entry which is preliminary data.</text>
</comment>
<sequence length="106" mass="12058">MYHRSKYRIFRLVKLSSSIKQLSHLKAIPPSRTFPKAQSGLSFINSPTKTTTRCLSECHPKVALYNSGREIICKRGSKLLARESLTAMFPTGNPRLNEVISFSKRF</sequence>
<dbReference type="AlphaFoldDB" id="A0AAV4V2N7"/>
<keyword evidence="2" id="KW-1185">Reference proteome</keyword>
<accession>A0AAV4V2N7</accession>
<evidence type="ECO:0000313" key="2">
    <source>
        <dbReference type="Proteomes" id="UP001054837"/>
    </source>
</evidence>
<gene>
    <name evidence="1" type="ORF">CDAR_61231</name>
</gene>
<evidence type="ECO:0000313" key="1">
    <source>
        <dbReference type="EMBL" id="GIY64457.1"/>
    </source>
</evidence>
<protein>
    <submittedName>
        <fullName evidence="1">Uncharacterized protein</fullName>
    </submittedName>
</protein>
<dbReference type="Proteomes" id="UP001054837">
    <property type="component" value="Unassembled WGS sequence"/>
</dbReference>
<dbReference type="EMBL" id="BPLQ01012318">
    <property type="protein sequence ID" value="GIY64457.1"/>
    <property type="molecule type" value="Genomic_DNA"/>
</dbReference>
<reference evidence="1 2" key="1">
    <citation type="submission" date="2021-06" db="EMBL/GenBank/DDBJ databases">
        <title>Caerostris darwini draft genome.</title>
        <authorList>
            <person name="Kono N."/>
            <person name="Arakawa K."/>
        </authorList>
    </citation>
    <scope>NUCLEOTIDE SEQUENCE [LARGE SCALE GENOMIC DNA]</scope>
</reference>
<name>A0AAV4V2N7_9ARAC</name>